<comment type="subcellular location">
    <subcellularLocation>
        <location evidence="1">Membrane</location>
        <topology evidence="1">Single-pass type I membrane protein</topology>
    </subcellularLocation>
</comment>
<dbReference type="SUPFAM" id="SSF52058">
    <property type="entry name" value="L domain-like"/>
    <property type="match status" value="1"/>
</dbReference>
<reference evidence="12 13" key="1">
    <citation type="journal article" date="2018" name="Nat. Genet.">
        <title>The Rosa genome provides new insights in the design of modern roses.</title>
        <authorList>
            <person name="Bendahmane M."/>
        </authorList>
    </citation>
    <scope>NUCLEOTIDE SEQUENCE [LARGE SCALE GENOMIC DNA]</scope>
    <source>
        <strain evidence="13">cv. Old Blush</strain>
    </source>
</reference>
<organism evidence="12 13">
    <name type="scientific">Rosa chinensis</name>
    <name type="common">China rose</name>
    <dbReference type="NCBI Taxonomy" id="74649"/>
    <lineage>
        <taxon>Eukaryota</taxon>
        <taxon>Viridiplantae</taxon>
        <taxon>Streptophyta</taxon>
        <taxon>Embryophyta</taxon>
        <taxon>Tracheophyta</taxon>
        <taxon>Spermatophyta</taxon>
        <taxon>Magnoliopsida</taxon>
        <taxon>eudicotyledons</taxon>
        <taxon>Gunneridae</taxon>
        <taxon>Pentapetalae</taxon>
        <taxon>rosids</taxon>
        <taxon>fabids</taxon>
        <taxon>Rosales</taxon>
        <taxon>Rosaceae</taxon>
        <taxon>Rosoideae</taxon>
        <taxon>Rosoideae incertae sedis</taxon>
        <taxon>Rosa</taxon>
    </lineage>
</organism>
<evidence type="ECO:0000256" key="4">
    <source>
        <dbReference type="ARBA" id="ARBA00022729"/>
    </source>
</evidence>
<dbReference type="PANTHER" id="PTHR48063:SF101">
    <property type="entry name" value="LRR RECEPTOR-LIKE SERINE_THREONINE-PROTEIN KINASE FLS2"/>
    <property type="match status" value="1"/>
</dbReference>
<keyword evidence="7" id="KW-0472">Membrane</keyword>
<dbReference type="InterPro" id="IPR046956">
    <property type="entry name" value="RLP23-like"/>
</dbReference>
<dbReference type="Gene3D" id="3.80.10.10">
    <property type="entry name" value="Ribonuclease Inhibitor"/>
    <property type="match status" value="1"/>
</dbReference>
<evidence type="ECO:0000313" key="12">
    <source>
        <dbReference type="EMBL" id="PRQ58053.1"/>
    </source>
</evidence>
<keyword evidence="4 10" id="KW-0732">Signal</keyword>
<evidence type="ECO:0000256" key="1">
    <source>
        <dbReference type="ARBA" id="ARBA00004479"/>
    </source>
</evidence>
<dbReference type="EMBL" id="PDCK01000039">
    <property type="protein sequence ID" value="PRQ58053.1"/>
    <property type="molecule type" value="Genomic_DNA"/>
</dbReference>
<dbReference type="Proteomes" id="UP000238479">
    <property type="component" value="Chromosome 1"/>
</dbReference>
<dbReference type="Gramene" id="PRQ58053">
    <property type="protein sequence ID" value="PRQ58053"/>
    <property type="gene ID" value="RchiOBHm_Chr1g0355021"/>
</dbReference>
<evidence type="ECO:0000256" key="8">
    <source>
        <dbReference type="ARBA" id="ARBA00023170"/>
    </source>
</evidence>
<evidence type="ECO:0000256" key="5">
    <source>
        <dbReference type="ARBA" id="ARBA00022737"/>
    </source>
</evidence>
<gene>
    <name evidence="12" type="ORF">RchiOBHm_Chr1g0355021</name>
</gene>
<evidence type="ECO:0000256" key="10">
    <source>
        <dbReference type="SAM" id="SignalP"/>
    </source>
</evidence>
<dbReference type="Pfam" id="PF08263">
    <property type="entry name" value="LRRNT_2"/>
    <property type="match status" value="1"/>
</dbReference>
<keyword evidence="13" id="KW-1185">Reference proteome</keyword>
<dbReference type="GO" id="GO:0016020">
    <property type="term" value="C:membrane"/>
    <property type="evidence" value="ECO:0007669"/>
    <property type="project" value="UniProtKB-SubCell"/>
</dbReference>
<dbReference type="InterPro" id="IPR013210">
    <property type="entry name" value="LRR_N_plant-typ"/>
</dbReference>
<keyword evidence="8" id="KW-0675">Receptor</keyword>
<sequence>MHAINMVGRYLKLAYVILLMLLLFLGFKNSSGVVFGNQDVDATTSRMRAIERERQALLAFKQGVMVDSKKEVLTSWGSATEAQTQDCCRGVYCDNQTGHVIRLHLHYKFLRGTISPKLIELQHLEYLDLSLNYFNGSQITEVLGSLTNLRYLDLSWAGFGSQIPYQLGTLLNCNIWTSNMIFFVRIYTLSWLTPLSSMNHLDLSFANLSKVFDWLETVNKLPNLRNLTLSSCSLPPPMSSILSFINASKSLARILATMV</sequence>
<keyword evidence="12" id="KW-0808">Transferase</keyword>
<keyword evidence="6" id="KW-1133">Transmembrane helix</keyword>
<keyword evidence="2" id="KW-0433">Leucine-rich repeat</keyword>
<dbReference type="GO" id="GO:0004674">
    <property type="term" value="F:protein serine/threonine kinase activity"/>
    <property type="evidence" value="ECO:0007669"/>
    <property type="project" value="UniProtKB-KW"/>
</dbReference>
<proteinExistence type="predicted"/>
<keyword evidence="3" id="KW-0812">Transmembrane</keyword>
<dbReference type="PANTHER" id="PTHR48063">
    <property type="entry name" value="LRR RECEPTOR-LIKE KINASE"/>
    <property type="match status" value="1"/>
</dbReference>
<dbReference type="EC" id="2.7.11.1" evidence="12"/>
<evidence type="ECO:0000256" key="9">
    <source>
        <dbReference type="ARBA" id="ARBA00023180"/>
    </source>
</evidence>
<evidence type="ECO:0000259" key="11">
    <source>
        <dbReference type="Pfam" id="PF08263"/>
    </source>
</evidence>
<name>A0A2P6SH94_ROSCH</name>
<protein>
    <submittedName>
        <fullName evidence="12">Putative non-specific serine/threonine protein kinase</fullName>
        <ecNumber evidence="12">2.7.11.1</ecNumber>
    </submittedName>
</protein>
<accession>A0A2P6SH94</accession>
<evidence type="ECO:0000256" key="3">
    <source>
        <dbReference type="ARBA" id="ARBA00022692"/>
    </source>
</evidence>
<evidence type="ECO:0000256" key="2">
    <source>
        <dbReference type="ARBA" id="ARBA00022614"/>
    </source>
</evidence>
<dbReference type="InterPro" id="IPR032675">
    <property type="entry name" value="LRR_dom_sf"/>
</dbReference>
<feature type="domain" description="Leucine-rich repeat-containing N-terminal plant-type" evidence="11">
    <location>
        <begin position="52"/>
        <end position="94"/>
    </location>
</feature>
<keyword evidence="12" id="KW-0418">Kinase</keyword>
<evidence type="ECO:0000256" key="6">
    <source>
        <dbReference type="ARBA" id="ARBA00022989"/>
    </source>
</evidence>
<keyword evidence="9" id="KW-0325">Glycoprotein</keyword>
<dbReference type="AlphaFoldDB" id="A0A2P6SH94"/>
<keyword evidence="5" id="KW-0677">Repeat</keyword>
<evidence type="ECO:0000256" key="7">
    <source>
        <dbReference type="ARBA" id="ARBA00023136"/>
    </source>
</evidence>
<feature type="signal peptide" evidence="10">
    <location>
        <begin position="1"/>
        <end position="32"/>
    </location>
</feature>
<comment type="caution">
    <text evidence="12">The sequence shown here is derived from an EMBL/GenBank/DDBJ whole genome shotgun (WGS) entry which is preliminary data.</text>
</comment>
<evidence type="ECO:0000313" key="13">
    <source>
        <dbReference type="Proteomes" id="UP000238479"/>
    </source>
</evidence>
<keyword evidence="12" id="KW-0723">Serine/threonine-protein kinase</keyword>
<feature type="chain" id="PRO_5015184701" evidence="10">
    <location>
        <begin position="33"/>
        <end position="259"/>
    </location>
</feature>